<feature type="region of interest" description="Disordered" evidence="1">
    <location>
        <begin position="121"/>
        <end position="353"/>
    </location>
</feature>
<gene>
    <name evidence="3" type="ORF">PDIGIT_LOCUS5787</name>
</gene>
<evidence type="ECO:0000256" key="2">
    <source>
        <dbReference type="SAM" id="SignalP"/>
    </source>
</evidence>
<evidence type="ECO:0000313" key="3">
    <source>
        <dbReference type="EMBL" id="CAI6332757.1"/>
    </source>
</evidence>
<sequence length="451" mass="48136">MRSFFIPALTAVASLGIPGALASVTCDQGSGSDSKPLLDARELIDTTQECIQNLCATKEEGITTKQCGPLVVSVARLTALPSNAEECMIQLNSIINECISTESTSGGFSGTKDALYDISFPDQEDDERDDPYRGLWTGGHVPDGEPDSDVEDGEDGFEVDLNTVKDSETRRHRIKRQPGKSSPKTKKSGKSSSSKASSTKSKAAPKSTLKTTAKGSGKAAATQGSKKATSSAKITPSSSKKASTSAKPTSKSSKKAQSSAKATSNSSRKSTSSAKATVSSSPSSTSSDNAACTLTNQKDSKNNKGTGKNESSSGKGNTKNGRNLDRRGCGQSHQVEDDIPLEQPRRPVRPYQKKELDPNKVTWWSFNNMRQGTVDPAVQEIINGLGVKAQLDVVKISNAALSVRGRFGPDKTKLKRINPGYWTKRGDKYLVVNGGFYDPVKKLHRVHSPKD</sequence>
<dbReference type="EMBL" id="CAOQHR010000003">
    <property type="protein sequence ID" value="CAI6332757.1"/>
    <property type="molecule type" value="Genomic_DNA"/>
</dbReference>
<feature type="compositionally biased region" description="Low complexity" evidence="1">
    <location>
        <begin position="190"/>
        <end position="287"/>
    </location>
</feature>
<evidence type="ECO:0000313" key="4">
    <source>
        <dbReference type="Proteomes" id="UP001152607"/>
    </source>
</evidence>
<feature type="compositionally biased region" description="Polar residues" evidence="1">
    <location>
        <begin position="288"/>
        <end position="321"/>
    </location>
</feature>
<accession>A0A9W4UD21</accession>
<proteinExistence type="predicted"/>
<comment type="caution">
    <text evidence="3">The sequence shown here is derived from an EMBL/GenBank/DDBJ whole genome shotgun (WGS) entry which is preliminary data.</text>
</comment>
<name>A0A9W4UD21_9PLEO</name>
<evidence type="ECO:0000256" key="1">
    <source>
        <dbReference type="SAM" id="MobiDB-lite"/>
    </source>
</evidence>
<dbReference type="Proteomes" id="UP001152607">
    <property type="component" value="Unassembled WGS sequence"/>
</dbReference>
<reference evidence="3" key="1">
    <citation type="submission" date="2023-01" db="EMBL/GenBank/DDBJ databases">
        <authorList>
            <person name="Van Ghelder C."/>
            <person name="Rancurel C."/>
        </authorList>
    </citation>
    <scope>NUCLEOTIDE SEQUENCE</scope>
    <source>
        <strain evidence="3">CNCM I-4278</strain>
    </source>
</reference>
<keyword evidence="2" id="KW-0732">Signal</keyword>
<feature type="signal peptide" evidence="2">
    <location>
        <begin position="1"/>
        <end position="22"/>
    </location>
</feature>
<dbReference type="AlphaFoldDB" id="A0A9W4UD21"/>
<feature type="chain" id="PRO_5040983570" evidence="2">
    <location>
        <begin position="23"/>
        <end position="451"/>
    </location>
</feature>
<feature type="compositionally biased region" description="Basic residues" evidence="1">
    <location>
        <begin position="170"/>
        <end position="189"/>
    </location>
</feature>
<organism evidence="3 4">
    <name type="scientific">Periconia digitata</name>
    <dbReference type="NCBI Taxonomy" id="1303443"/>
    <lineage>
        <taxon>Eukaryota</taxon>
        <taxon>Fungi</taxon>
        <taxon>Dikarya</taxon>
        <taxon>Ascomycota</taxon>
        <taxon>Pezizomycotina</taxon>
        <taxon>Dothideomycetes</taxon>
        <taxon>Pleosporomycetidae</taxon>
        <taxon>Pleosporales</taxon>
        <taxon>Massarineae</taxon>
        <taxon>Periconiaceae</taxon>
        <taxon>Periconia</taxon>
    </lineage>
</organism>
<keyword evidence="4" id="KW-1185">Reference proteome</keyword>
<feature type="compositionally biased region" description="Acidic residues" evidence="1">
    <location>
        <begin position="144"/>
        <end position="158"/>
    </location>
</feature>
<protein>
    <submittedName>
        <fullName evidence="3">Uncharacterized protein</fullName>
    </submittedName>
</protein>